<protein>
    <submittedName>
        <fullName evidence="10">Acyl-CoA dehydrogenase domain protein</fullName>
    </submittedName>
</protein>
<dbReference type="PANTHER" id="PTHR48083">
    <property type="entry name" value="MEDIUM-CHAIN SPECIFIC ACYL-COA DEHYDROGENASE, MITOCHONDRIAL-RELATED"/>
    <property type="match status" value="1"/>
</dbReference>
<evidence type="ECO:0000259" key="8">
    <source>
        <dbReference type="Pfam" id="PF02770"/>
    </source>
</evidence>
<comment type="similarity">
    <text evidence="2">Belongs to the acyl-CoA dehydrogenase family.</text>
</comment>
<dbReference type="PROSITE" id="PS00073">
    <property type="entry name" value="ACYL_COA_DH_2"/>
    <property type="match status" value="1"/>
</dbReference>
<dbReference type="InterPro" id="IPR006089">
    <property type="entry name" value="Acyl-CoA_DH_CS"/>
</dbReference>
<dbReference type="HOGENOM" id="CLU_018204_1_0_4"/>
<dbReference type="GO" id="GO:0050660">
    <property type="term" value="F:flavin adenine dinucleotide binding"/>
    <property type="evidence" value="ECO:0007669"/>
    <property type="project" value="InterPro"/>
</dbReference>
<evidence type="ECO:0000256" key="5">
    <source>
        <dbReference type="ARBA" id="ARBA00022827"/>
    </source>
</evidence>
<dbReference type="Pfam" id="PF00441">
    <property type="entry name" value="Acyl-CoA_dh_1"/>
    <property type="match status" value="1"/>
</dbReference>
<dbReference type="Proteomes" id="UP000000231">
    <property type="component" value="Chromosome"/>
</dbReference>
<dbReference type="KEGG" id="pnu:Pnuc_0013"/>
<keyword evidence="11" id="KW-1185">Reference proteome</keyword>
<feature type="domain" description="Acyl-CoA dehydrogenase/oxidase N-terminal" evidence="9">
    <location>
        <begin position="32"/>
        <end position="150"/>
    </location>
</feature>
<evidence type="ECO:0000313" key="11">
    <source>
        <dbReference type="Proteomes" id="UP000000231"/>
    </source>
</evidence>
<dbReference type="InterPro" id="IPR046373">
    <property type="entry name" value="Acyl-CoA_Oxase/DH_mid-dom_sf"/>
</dbReference>
<evidence type="ECO:0000256" key="6">
    <source>
        <dbReference type="ARBA" id="ARBA00023002"/>
    </source>
</evidence>
<evidence type="ECO:0000259" key="7">
    <source>
        <dbReference type="Pfam" id="PF00441"/>
    </source>
</evidence>
<dbReference type="eggNOG" id="COG1960">
    <property type="taxonomic scope" value="Bacteria"/>
</dbReference>
<evidence type="ECO:0000259" key="9">
    <source>
        <dbReference type="Pfam" id="PF02771"/>
    </source>
</evidence>
<dbReference type="InterPro" id="IPR009100">
    <property type="entry name" value="AcylCoA_DH/oxidase_NM_dom_sf"/>
</dbReference>
<dbReference type="InterPro" id="IPR037069">
    <property type="entry name" value="AcylCoA_DH/ox_N_sf"/>
</dbReference>
<keyword evidence="6" id="KW-0560">Oxidoreductase</keyword>
<keyword evidence="5" id="KW-0274">FAD</keyword>
<dbReference type="InterPro" id="IPR050741">
    <property type="entry name" value="Acyl-CoA_dehydrogenase"/>
</dbReference>
<dbReference type="GO" id="GO:0003995">
    <property type="term" value="F:acyl-CoA dehydrogenase activity"/>
    <property type="evidence" value="ECO:0007669"/>
    <property type="project" value="InterPro"/>
</dbReference>
<organism evidence="10 11">
    <name type="scientific">Polynucleobacter asymbioticus (strain DSM 18221 / CIP 109841 / QLW-P1DMWA-1)</name>
    <name type="common">Polynucleobacter necessarius subsp. asymbioticus</name>
    <dbReference type="NCBI Taxonomy" id="312153"/>
    <lineage>
        <taxon>Bacteria</taxon>
        <taxon>Pseudomonadati</taxon>
        <taxon>Pseudomonadota</taxon>
        <taxon>Betaproteobacteria</taxon>
        <taxon>Burkholderiales</taxon>
        <taxon>Burkholderiaceae</taxon>
        <taxon>Polynucleobacter</taxon>
    </lineage>
</organism>
<dbReference type="InterPro" id="IPR013786">
    <property type="entry name" value="AcylCoA_DH/ox_N"/>
</dbReference>
<dbReference type="InterPro" id="IPR006091">
    <property type="entry name" value="Acyl-CoA_Oxase/DH_mid-dom"/>
</dbReference>
<evidence type="ECO:0000313" key="10">
    <source>
        <dbReference type="EMBL" id="ABP33235.1"/>
    </source>
</evidence>
<dbReference type="Gene3D" id="1.20.140.10">
    <property type="entry name" value="Butyryl-CoA Dehydrogenase, subunit A, domain 3"/>
    <property type="match status" value="1"/>
</dbReference>
<dbReference type="Gene3D" id="2.40.110.10">
    <property type="entry name" value="Butyryl-CoA Dehydrogenase, subunit A, domain 2"/>
    <property type="match status" value="1"/>
</dbReference>
<name>A4SUS1_POLAQ</name>
<proteinExistence type="inferred from homology"/>
<gene>
    <name evidence="10" type="ordered locus">Pnuc_0013</name>
</gene>
<dbReference type="Pfam" id="PF02771">
    <property type="entry name" value="Acyl-CoA_dh_N"/>
    <property type="match status" value="1"/>
</dbReference>
<accession>A4SUS1</accession>
<dbReference type="SUPFAM" id="SSF47203">
    <property type="entry name" value="Acyl-CoA dehydrogenase C-terminal domain-like"/>
    <property type="match status" value="1"/>
</dbReference>
<dbReference type="Pfam" id="PF02770">
    <property type="entry name" value="Acyl-CoA_dh_M"/>
    <property type="match status" value="1"/>
</dbReference>
<evidence type="ECO:0000256" key="3">
    <source>
        <dbReference type="ARBA" id="ARBA00011738"/>
    </source>
</evidence>
<dbReference type="InterPro" id="IPR036250">
    <property type="entry name" value="AcylCo_DH-like_C"/>
</dbReference>
<dbReference type="GO" id="GO:0033539">
    <property type="term" value="P:fatty acid beta-oxidation using acyl-CoA dehydrogenase"/>
    <property type="evidence" value="ECO:0007669"/>
    <property type="project" value="TreeGrafter"/>
</dbReference>
<sequence>MPYSKIILAKGIYKCHFTFSYYYNQIMDFSLTPKLEALRDRTRAFILEQVIPLEKDPRQNEHGPSEELRKDLIELARKEGLLTPHASIEMGGLGLSHVEKAVIFEEAGYSCLGPIAMNIHAPDEGNIHLMEEVATPEQKERWLKPLAQGKIRSCFAMTEPAPGAGSDPSMLATTAIKDGDDYLINGRKWFITGAEGADFVIIMALGEDGTATMFLSDMNVPGIELVRNMDAMDSCFTGGHGVLQFTNLRVPAKNILGEFGKGFKYAQVRLAPARLTHCMRWLGQARRAQDIAIAYAQQREAFGKILGAHEGVGFMLADNDMDLQTSRLHILQTAWLLDQGQRCNYESSRAKVVCSEAEWRVVDRCVQILGGQGVTGETALMKIFKDMRGFRIYDGPSEVHRWSMARKLIGNKESK</sequence>
<evidence type="ECO:0000256" key="4">
    <source>
        <dbReference type="ARBA" id="ARBA00022630"/>
    </source>
</evidence>
<comment type="subunit">
    <text evidence="3">Homodimer.</text>
</comment>
<dbReference type="AlphaFoldDB" id="A4SUS1"/>
<keyword evidence="4" id="KW-0285">Flavoprotein</keyword>
<dbReference type="InterPro" id="IPR009075">
    <property type="entry name" value="AcylCo_DH/oxidase_C"/>
</dbReference>
<feature type="domain" description="Acyl-CoA dehydrogenase/oxidase C-terminal" evidence="7">
    <location>
        <begin position="260"/>
        <end position="408"/>
    </location>
</feature>
<dbReference type="EMBL" id="CP000655">
    <property type="protein sequence ID" value="ABP33235.1"/>
    <property type="molecule type" value="Genomic_DNA"/>
</dbReference>
<evidence type="ECO:0000256" key="1">
    <source>
        <dbReference type="ARBA" id="ARBA00001974"/>
    </source>
</evidence>
<comment type="cofactor">
    <cofactor evidence="1">
        <name>FAD</name>
        <dbReference type="ChEBI" id="CHEBI:57692"/>
    </cofactor>
</comment>
<reference evidence="10 11" key="1">
    <citation type="journal article" date="2012" name="Stand. Genomic Sci.">
        <title>Complete genome sequence of Polynucleobacter necessarius subsp. asymbioticus type strain (QLW-P1DMWA-1(T)).</title>
        <authorList>
            <person name="Meincke L."/>
            <person name="Copeland A."/>
            <person name="Lapidus A."/>
            <person name="Lucas S."/>
            <person name="Berry K.W."/>
            <person name="Del Rio T.G."/>
            <person name="Hammon N."/>
            <person name="Dalin E."/>
            <person name="Tice H."/>
            <person name="Pitluck S."/>
            <person name="Richardson P."/>
            <person name="Bruce D."/>
            <person name="Goodwin L."/>
            <person name="Han C."/>
            <person name="Tapia R."/>
            <person name="Detter J.C."/>
            <person name="Schmutz J."/>
            <person name="Brettin T."/>
            <person name="Larimer F."/>
            <person name="Land M."/>
            <person name="Hauser L."/>
            <person name="Kyrpides N.C."/>
            <person name="Ivanova N."/>
            <person name="Goker M."/>
            <person name="Woyke T."/>
            <person name="Wu Q.L."/>
            <person name="Pockl M."/>
            <person name="Hahn M.W."/>
            <person name="Klenk H.P."/>
        </authorList>
    </citation>
    <scope>NUCLEOTIDE SEQUENCE [LARGE SCALE GENOMIC DNA]</scope>
    <source>
        <strain evidence="11">DSM 18221 / CIP 109841 / QLW-P1DMWA-1</strain>
    </source>
</reference>
<dbReference type="GO" id="GO:0005737">
    <property type="term" value="C:cytoplasm"/>
    <property type="evidence" value="ECO:0007669"/>
    <property type="project" value="TreeGrafter"/>
</dbReference>
<dbReference type="SUPFAM" id="SSF56645">
    <property type="entry name" value="Acyl-CoA dehydrogenase NM domain-like"/>
    <property type="match status" value="1"/>
</dbReference>
<feature type="domain" description="Acyl-CoA oxidase/dehydrogenase middle" evidence="8">
    <location>
        <begin position="154"/>
        <end position="232"/>
    </location>
</feature>
<evidence type="ECO:0000256" key="2">
    <source>
        <dbReference type="ARBA" id="ARBA00009347"/>
    </source>
</evidence>
<dbReference type="PANTHER" id="PTHR48083:SF13">
    <property type="entry name" value="ACYL-COA DEHYDROGENASE FAMILY MEMBER 11"/>
    <property type="match status" value="1"/>
</dbReference>
<dbReference type="Gene3D" id="1.10.540.10">
    <property type="entry name" value="Acyl-CoA dehydrogenase/oxidase, N-terminal domain"/>
    <property type="match status" value="1"/>
</dbReference>